<comment type="caution">
    <text evidence="5">The sequence shown here is derived from an EMBL/GenBank/DDBJ whole genome shotgun (WGS) entry which is preliminary data.</text>
</comment>
<dbReference type="PROSITE" id="PS50055">
    <property type="entry name" value="TYR_PHOSPHATASE_PTP"/>
    <property type="match status" value="1"/>
</dbReference>
<dbReference type="PANTHER" id="PTHR19134">
    <property type="entry name" value="RECEPTOR-TYPE TYROSINE-PROTEIN PHOSPHATASE"/>
    <property type="match status" value="1"/>
</dbReference>
<dbReference type="PROSITE" id="PS00383">
    <property type="entry name" value="TYR_PHOSPHATASE_1"/>
    <property type="match status" value="1"/>
</dbReference>
<dbReference type="AlphaFoldDB" id="A0A8H3B9I6"/>
<dbReference type="Gene3D" id="3.90.190.10">
    <property type="entry name" value="Protein tyrosine phosphatase superfamily"/>
    <property type="match status" value="1"/>
</dbReference>
<feature type="domain" description="Tyrosine specific protein phosphatases" evidence="4">
    <location>
        <begin position="299"/>
        <end position="405"/>
    </location>
</feature>
<evidence type="ECO:0000256" key="2">
    <source>
        <dbReference type="SAM" id="MobiDB-lite"/>
    </source>
</evidence>
<evidence type="ECO:0000313" key="6">
    <source>
        <dbReference type="Proteomes" id="UP000663861"/>
    </source>
</evidence>
<dbReference type="PRINTS" id="PR00700">
    <property type="entry name" value="PRTYPHPHTASE"/>
</dbReference>
<sequence>MGQSRSRLSSSSPSPSRRSRSARDRPPTTRKRSTDSKKKASTTIMSSPSSSRSKSNKVPIYLLDTLRDPDLLLENWSILADLDYQRQYAMRESLVRTHHAKPPEIARYSVIQAGENKNRNRYQNVAPYDLNAVRVGEDVLGPGRGMYLNASWVRERAGGALWIASQAPLPNTHFEFLALCTDLTPKEKRVRTIVQLTPWVEKKFQAAHPYFPNGLGESIVVSRVPQSPDESLGPKSRLRVTVARKRFIAEADCFIRSLEITYEDMPKGQSPVFEVRHLAYDSWADHGVPNSPSTAYQLTLLADRCNRMPHTPEPGKEIDPTPPPILVHCSAGVGRTGTFIAMSSLLRSFGILPPAVRPPWDTYTPETSAVMPQGDQLPDNDQVVQEVNALREQRTLMVQMPDQMEFIYGVLVAALSGKFEGQPSESA</sequence>
<dbReference type="PANTHER" id="PTHR19134:SF449">
    <property type="entry name" value="TYROSINE-PROTEIN PHOSPHATASE 1"/>
    <property type="match status" value="1"/>
</dbReference>
<gene>
    <name evidence="5" type="ORF">RDB_LOCUS53662</name>
</gene>
<comment type="similarity">
    <text evidence="1">Belongs to the protein-tyrosine phosphatase family. Non-receptor class subfamily.</text>
</comment>
<dbReference type="Pfam" id="PF00102">
    <property type="entry name" value="Y_phosphatase"/>
    <property type="match status" value="1"/>
</dbReference>
<accession>A0A8H3B9I6</accession>
<evidence type="ECO:0000313" key="5">
    <source>
        <dbReference type="EMBL" id="CAE6450440.1"/>
    </source>
</evidence>
<dbReference type="GO" id="GO:0004725">
    <property type="term" value="F:protein tyrosine phosphatase activity"/>
    <property type="evidence" value="ECO:0007669"/>
    <property type="project" value="InterPro"/>
</dbReference>
<dbReference type="InterPro" id="IPR029021">
    <property type="entry name" value="Prot-tyrosine_phosphatase-like"/>
</dbReference>
<feature type="compositionally biased region" description="Low complexity" evidence="2">
    <location>
        <begin position="41"/>
        <end position="53"/>
    </location>
</feature>
<feature type="compositionally biased region" description="Low complexity" evidence="2">
    <location>
        <begin position="1"/>
        <end position="16"/>
    </location>
</feature>
<dbReference type="SMART" id="SM00404">
    <property type="entry name" value="PTPc_motif"/>
    <property type="match status" value="1"/>
</dbReference>
<proteinExistence type="inferred from homology"/>
<dbReference type="SUPFAM" id="SSF52799">
    <property type="entry name" value="(Phosphotyrosine protein) phosphatases II"/>
    <property type="match status" value="1"/>
</dbReference>
<dbReference type="InterPro" id="IPR000387">
    <property type="entry name" value="Tyr_Pase_dom"/>
</dbReference>
<feature type="region of interest" description="Disordered" evidence="2">
    <location>
        <begin position="1"/>
        <end position="56"/>
    </location>
</feature>
<evidence type="ECO:0000259" key="3">
    <source>
        <dbReference type="PROSITE" id="PS50055"/>
    </source>
</evidence>
<organism evidence="5 6">
    <name type="scientific">Rhizoctonia solani</name>
    <dbReference type="NCBI Taxonomy" id="456999"/>
    <lineage>
        <taxon>Eukaryota</taxon>
        <taxon>Fungi</taxon>
        <taxon>Dikarya</taxon>
        <taxon>Basidiomycota</taxon>
        <taxon>Agaricomycotina</taxon>
        <taxon>Agaricomycetes</taxon>
        <taxon>Cantharellales</taxon>
        <taxon>Ceratobasidiaceae</taxon>
        <taxon>Rhizoctonia</taxon>
    </lineage>
</organism>
<dbReference type="InterPro" id="IPR003595">
    <property type="entry name" value="Tyr_Pase_cat"/>
</dbReference>
<dbReference type="Proteomes" id="UP000663861">
    <property type="component" value="Unassembled WGS sequence"/>
</dbReference>
<dbReference type="InterPro" id="IPR050348">
    <property type="entry name" value="Protein-Tyr_Phosphatase"/>
</dbReference>
<feature type="domain" description="Tyrosine-protein phosphatase" evidence="3">
    <location>
        <begin position="115"/>
        <end position="414"/>
    </location>
</feature>
<feature type="compositionally biased region" description="Basic and acidic residues" evidence="2">
    <location>
        <begin position="21"/>
        <end position="38"/>
    </location>
</feature>
<reference evidence="5" key="1">
    <citation type="submission" date="2021-01" db="EMBL/GenBank/DDBJ databases">
        <authorList>
            <person name="Kaushik A."/>
        </authorList>
    </citation>
    <scope>NUCLEOTIDE SEQUENCE</scope>
    <source>
        <strain evidence="5">AG4-RS23</strain>
    </source>
</reference>
<dbReference type="InterPro" id="IPR000242">
    <property type="entry name" value="PTP_cat"/>
</dbReference>
<dbReference type="InterPro" id="IPR016130">
    <property type="entry name" value="Tyr_Pase_AS"/>
</dbReference>
<evidence type="ECO:0000259" key="4">
    <source>
        <dbReference type="PROSITE" id="PS50056"/>
    </source>
</evidence>
<evidence type="ECO:0000256" key="1">
    <source>
        <dbReference type="ARBA" id="ARBA00009649"/>
    </source>
</evidence>
<dbReference type="SMART" id="SM00194">
    <property type="entry name" value="PTPc"/>
    <property type="match status" value="1"/>
</dbReference>
<dbReference type="PROSITE" id="PS50056">
    <property type="entry name" value="TYR_PHOSPHATASE_2"/>
    <property type="match status" value="1"/>
</dbReference>
<protein>
    <submittedName>
        <fullName evidence="5">Uncharacterized protein</fullName>
    </submittedName>
</protein>
<dbReference type="EMBL" id="CAJMWY010000887">
    <property type="protein sequence ID" value="CAE6450440.1"/>
    <property type="molecule type" value="Genomic_DNA"/>
</dbReference>
<name>A0A8H3B9I6_9AGAM</name>